<proteinExistence type="predicted"/>
<evidence type="ECO:0008006" key="3">
    <source>
        <dbReference type="Google" id="ProtNLM"/>
    </source>
</evidence>
<gene>
    <name evidence="1" type="ORF">N306_01861</name>
</gene>
<protein>
    <recommendedName>
        <fullName evidence="3">Ig-like domain-containing protein</fullName>
    </recommendedName>
</protein>
<organism evidence="1 2">
    <name type="scientific">Opisthocomus hoazin</name>
    <name type="common">Hoatzin</name>
    <name type="synonym">Phasianus hoazin</name>
    <dbReference type="NCBI Taxonomy" id="30419"/>
    <lineage>
        <taxon>Eukaryota</taxon>
        <taxon>Metazoa</taxon>
        <taxon>Chordata</taxon>
        <taxon>Craniata</taxon>
        <taxon>Vertebrata</taxon>
        <taxon>Euteleostomi</taxon>
        <taxon>Archelosauria</taxon>
        <taxon>Archosauria</taxon>
        <taxon>Dinosauria</taxon>
        <taxon>Saurischia</taxon>
        <taxon>Theropoda</taxon>
        <taxon>Coelurosauria</taxon>
        <taxon>Aves</taxon>
        <taxon>Neognathae</taxon>
        <taxon>Neoaves</taxon>
        <taxon>Opisthocomiformes</taxon>
        <taxon>Opisthocomidae</taxon>
        <taxon>Opisthocomus</taxon>
    </lineage>
</organism>
<dbReference type="PhylomeDB" id="A0A091VWB1"/>
<reference evidence="1 2" key="1">
    <citation type="submission" date="2014-04" db="EMBL/GenBank/DDBJ databases">
        <title>Genome evolution of avian class.</title>
        <authorList>
            <person name="Zhang G."/>
            <person name="Li C."/>
        </authorList>
    </citation>
    <scope>NUCLEOTIDE SEQUENCE [LARGE SCALE GENOMIC DNA]</scope>
    <source>
        <strain evidence="1">BGI_N306</strain>
    </source>
</reference>
<dbReference type="InterPro" id="IPR036179">
    <property type="entry name" value="Ig-like_dom_sf"/>
</dbReference>
<sequence length="49" mass="5441">PNSSITGVIGEGVLLPCHVVADEIPEEFSVQWIFHEQSQKTIVSRYDGK</sequence>
<dbReference type="InterPro" id="IPR013783">
    <property type="entry name" value="Ig-like_fold"/>
</dbReference>
<dbReference type="SUPFAM" id="SSF48726">
    <property type="entry name" value="Immunoglobulin"/>
    <property type="match status" value="1"/>
</dbReference>
<dbReference type="Gene3D" id="2.60.40.10">
    <property type="entry name" value="Immunoglobulins"/>
    <property type="match status" value="1"/>
</dbReference>
<evidence type="ECO:0000313" key="1">
    <source>
        <dbReference type="EMBL" id="KFR07657.1"/>
    </source>
</evidence>
<evidence type="ECO:0000313" key="2">
    <source>
        <dbReference type="Proteomes" id="UP000053605"/>
    </source>
</evidence>
<feature type="non-terminal residue" evidence="1">
    <location>
        <position position="1"/>
    </location>
</feature>
<accession>A0A091VWB1</accession>
<feature type="non-terminal residue" evidence="1">
    <location>
        <position position="49"/>
    </location>
</feature>
<dbReference type="Proteomes" id="UP000053605">
    <property type="component" value="Unassembled WGS sequence"/>
</dbReference>
<keyword evidence="2" id="KW-1185">Reference proteome</keyword>
<name>A0A091VWB1_OPIHO</name>
<dbReference type="EMBL" id="KK734386">
    <property type="protein sequence ID" value="KFR07657.1"/>
    <property type="molecule type" value="Genomic_DNA"/>
</dbReference>
<dbReference type="AlphaFoldDB" id="A0A091VWB1"/>